<proteinExistence type="inferred from homology"/>
<dbReference type="GO" id="GO:0004784">
    <property type="term" value="F:superoxide dismutase activity"/>
    <property type="evidence" value="ECO:0007669"/>
    <property type="project" value="UniProtKB-EC"/>
</dbReference>
<sequence>MRRLTTVAACAVALGIAAPAVAQTQQQNAASPDAMTVDLKALTKDGTGETIGSVTILPGDGGTSFQVQATGLKEGEHGFHVHQNGSCEPQDGTPGGAAGGHWDPDTAGTHRGPEGAGHLGDLPFLTADAQGTVDDTVTAPRIDDASRLRGHALIIHEGGDTYSDEPKLGGGGARVACGVIPQAS</sequence>
<dbReference type="InterPro" id="IPR036423">
    <property type="entry name" value="SOD-like_Cu/Zn_dom_sf"/>
</dbReference>
<name>A0A286GH88_9PROT</name>
<organism evidence="6 7">
    <name type="scientific">Caenispirillum bisanense</name>
    <dbReference type="NCBI Taxonomy" id="414052"/>
    <lineage>
        <taxon>Bacteria</taxon>
        <taxon>Pseudomonadati</taxon>
        <taxon>Pseudomonadota</taxon>
        <taxon>Alphaproteobacteria</taxon>
        <taxon>Rhodospirillales</taxon>
        <taxon>Novispirillaceae</taxon>
        <taxon>Caenispirillum</taxon>
    </lineage>
</organism>
<keyword evidence="7" id="KW-1185">Reference proteome</keyword>
<dbReference type="InterPro" id="IPR001424">
    <property type="entry name" value="SOD_Cu_Zn_dom"/>
</dbReference>
<keyword evidence="2" id="KW-0560">Oxidoreductase</keyword>
<comment type="function">
    <text evidence="2">Destroys radicals which are normally produced within the cells and which are toxic to biological systems.</text>
</comment>
<evidence type="ECO:0000256" key="4">
    <source>
        <dbReference type="SAM" id="SignalP"/>
    </source>
</evidence>
<dbReference type="AlphaFoldDB" id="A0A286GH88"/>
<evidence type="ECO:0000256" key="1">
    <source>
        <dbReference type="ARBA" id="ARBA00010457"/>
    </source>
</evidence>
<feature type="domain" description="Superoxide dismutase copper/zinc binding" evidence="5">
    <location>
        <begin position="52"/>
        <end position="180"/>
    </location>
</feature>
<dbReference type="Pfam" id="PF00080">
    <property type="entry name" value="Sod_Cu"/>
    <property type="match status" value="1"/>
</dbReference>
<dbReference type="SUPFAM" id="SSF49329">
    <property type="entry name" value="Cu,Zn superoxide dismutase-like"/>
    <property type="match status" value="1"/>
</dbReference>
<reference evidence="6 7" key="1">
    <citation type="submission" date="2017-09" db="EMBL/GenBank/DDBJ databases">
        <authorList>
            <person name="Ehlers B."/>
            <person name="Leendertz F.H."/>
        </authorList>
    </citation>
    <scope>NUCLEOTIDE SEQUENCE [LARGE SCALE GENOMIC DNA]</scope>
    <source>
        <strain evidence="6 7">USBA 140</strain>
    </source>
</reference>
<evidence type="ECO:0000256" key="2">
    <source>
        <dbReference type="RuleBase" id="RU000393"/>
    </source>
</evidence>
<keyword evidence="4" id="KW-0732">Signal</keyword>
<dbReference type="InterPro" id="IPR018152">
    <property type="entry name" value="SOD_Cu/Zn_BS"/>
</dbReference>
<dbReference type="PROSITE" id="PS00332">
    <property type="entry name" value="SOD_CU_ZN_2"/>
    <property type="match status" value="1"/>
</dbReference>
<keyword evidence="2" id="KW-0186">Copper</keyword>
<feature type="signal peptide" evidence="4">
    <location>
        <begin position="1"/>
        <end position="22"/>
    </location>
</feature>
<dbReference type="PANTHER" id="PTHR10003">
    <property type="entry name" value="SUPEROXIDE DISMUTASE CU-ZN -RELATED"/>
    <property type="match status" value="1"/>
</dbReference>
<dbReference type="Proteomes" id="UP000219621">
    <property type="component" value="Unassembled WGS sequence"/>
</dbReference>
<feature type="chain" id="PRO_5012628799" description="Superoxide dismutase [Cu-Zn]" evidence="4">
    <location>
        <begin position="23"/>
        <end position="184"/>
    </location>
</feature>
<evidence type="ECO:0000313" key="6">
    <source>
        <dbReference type="EMBL" id="SOD94870.1"/>
    </source>
</evidence>
<dbReference type="GO" id="GO:0005507">
    <property type="term" value="F:copper ion binding"/>
    <property type="evidence" value="ECO:0007669"/>
    <property type="project" value="InterPro"/>
</dbReference>
<dbReference type="InterPro" id="IPR024134">
    <property type="entry name" value="SOD_Cu/Zn_/chaperone"/>
</dbReference>
<gene>
    <name evidence="6" type="ORF">SAMN05421508_104148</name>
</gene>
<keyword evidence="2" id="KW-0862">Zinc</keyword>
<comment type="cofactor">
    <cofactor evidence="2">
        <name>Cu cation</name>
        <dbReference type="ChEBI" id="CHEBI:23378"/>
    </cofactor>
    <text evidence="2">Binds 1 copper ion per subunit.</text>
</comment>
<comment type="cofactor">
    <cofactor evidence="2">
        <name>Zn(2+)</name>
        <dbReference type="ChEBI" id="CHEBI:29105"/>
    </cofactor>
    <text evidence="2">Binds 1 zinc ion per subunit.</text>
</comment>
<protein>
    <recommendedName>
        <fullName evidence="2">Superoxide dismutase [Cu-Zn]</fullName>
        <ecNumber evidence="2">1.15.1.1</ecNumber>
    </recommendedName>
</protein>
<comment type="similarity">
    <text evidence="1 2">Belongs to the Cu-Zn superoxide dismutase family.</text>
</comment>
<feature type="region of interest" description="Disordered" evidence="3">
    <location>
        <begin position="83"/>
        <end position="118"/>
    </location>
</feature>
<evidence type="ECO:0000256" key="3">
    <source>
        <dbReference type="SAM" id="MobiDB-lite"/>
    </source>
</evidence>
<accession>A0A286GH88</accession>
<evidence type="ECO:0000313" key="7">
    <source>
        <dbReference type="Proteomes" id="UP000219621"/>
    </source>
</evidence>
<evidence type="ECO:0000259" key="5">
    <source>
        <dbReference type="Pfam" id="PF00080"/>
    </source>
</evidence>
<dbReference type="OrthoDB" id="5431326at2"/>
<dbReference type="EC" id="1.15.1.1" evidence="2"/>
<dbReference type="EMBL" id="OCNJ01000004">
    <property type="protein sequence ID" value="SOD94870.1"/>
    <property type="molecule type" value="Genomic_DNA"/>
</dbReference>
<dbReference type="RefSeq" id="WP_097279113.1">
    <property type="nucleotide sequence ID" value="NZ_OCNJ01000004.1"/>
</dbReference>
<comment type="catalytic activity">
    <reaction evidence="2">
        <text>2 superoxide + 2 H(+) = H2O2 + O2</text>
        <dbReference type="Rhea" id="RHEA:20696"/>
        <dbReference type="ChEBI" id="CHEBI:15378"/>
        <dbReference type="ChEBI" id="CHEBI:15379"/>
        <dbReference type="ChEBI" id="CHEBI:16240"/>
        <dbReference type="ChEBI" id="CHEBI:18421"/>
        <dbReference type="EC" id="1.15.1.1"/>
    </reaction>
</comment>
<dbReference type="Gene3D" id="2.60.40.200">
    <property type="entry name" value="Superoxide dismutase, copper/zinc binding domain"/>
    <property type="match status" value="1"/>
</dbReference>
<keyword evidence="2" id="KW-0479">Metal-binding</keyword>
<dbReference type="PROSITE" id="PS00087">
    <property type="entry name" value="SOD_CU_ZN_1"/>
    <property type="match status" value="1"/>
</dbReference>